<keyword evidence="3 12" id="KW-0678">Repressor</keyword>
<dbReference type="SUPFAM" id="SSF51332">
    <property type="entry name" value="E2 regulatory, transactivation domain"/>
    <property type="match status" value="1"/>
</dbReference>
<dbReference type="GO" id="GO:0003677">
    <property type="term" value="F:DNA binding"/>
    <property type="evidence" value="ECO:0007669"/>
    <property type="project" value="UniProtKB-UniRule"/>
</dbReference>
<dbReference type="InterPro" id="IPR012677">
    <property type="entry name" value="Nucleotide-bd_a/b_plait_sf"/>
</dbReference>
<dbReference type="InterPro" id="IPR000427">
    <property type="entry name" value="Papillomavirus_E2_C"/>
</dbReference>
<keyword evidence="6 12" id="KW-1048">Host nucleus</keyword>
<feature type="domain" description="Papillomavirus E2 C-terminal" evidence="15">
    <location>
        <begin position="392"/>
        <end position="470"/>
    </location>
</feature>
<dbReference type="Pfam" id="PF00508">
    <property type="entry name" value="PPV_E2_N"/>
    <property type="match status" value="1"/>
</dbReference>
<feature type="compositionally biased region" description="Basic residues" evidence="13">
    <location>
        <begin position="290"/>
        <end position="307"/>
    </location>
</feature>
<protein>
    <recommendedName>
        <fullName evidence="12">Regulatory protein E2</fullName>
    </recommendedName>
</protein>
<dbReference type="Gene3D" id="2.170.200.10">
    <property type="entry name" value="Papillomavirus E2 early protein domain"/>
    <property type="match status" value="1"/>
</dbReference>
<comment type="caution">
    <text evidence="12">Lacks conserved residue(s) required for the propagation of feature annotation.</text>
</comment>
<dbReference type="InterPro" id="IPR042504">
    <property type="entry name" value="Regulatory_protein_E2_N_2"/>
</dbReference>
<organism evidence="16 17">
    <name type="scientific">Human papillomavirus type 98</name>
    <dbReference type="NCBI Taxonomy" id="587347"/>
    <lineage>
        <taxon>Viruses</taxon>
        <taxon>Monodnaviria</taxon>
        <taxon>Shotokuvirae</taxon>
        <taxon>Cossaviricota</taxon>
        <taxon>Papovaviricetes</taxon>
        <taxon>Zurhausenvirales</taxon>
        <taxon>Papillomaviridae</taxon>
        <taxon>Firstpapillomavirinae</taxon>
        <taxon>Betapapillomavirus</taxon>
        <taxon>Betapapillomavirus 1</taxon>
    </lineage>
</organism>
<dbReference type="GO" id="GO:0006275">
    <property type="term" value="P:regulation of DNA replication"/>
    <property type="evidence" value="ECO:0007669"/>
    <property type="project" value="UniProtKB-UniRule"/>
</dbReference>
<comment type="function">
    <text evidence="12">Plays a role in the initiation of viral DNA replication. A dimer of E2 interacts with a dimer of E1 in order to improve specificity of E1 DNA binding activity. Once the complex recognizes and binds DNA at specific sites, the E2 dimer is removed from DNA. E2 also regulates viral transcription through binding to the E2RE response element (5'-ACCNNNNNNGGT-3') present in multiple copies in the regulatory regions of the viral genome. Activates or represses transcription depending on E2RE's position with regards to proximal promoter elements including the TATA-box. Repression occurs by sterically hindering the assembly of the transcription initiation complex.</text>
</comment>
<keyword evidence="4 12" id="KW-0244">Early protein</keyword>
<keyword evidence="10 12" id="KW-0010">Activator</keyword>
<dbReference type="GO" id="GO:0003700">
    <property type="term" value="F:DNA-binding transcription factor activity"/>
    <property type="evidence" value="ECO:0007669"/>
    <property type="project" value="UniProtKB-UniRule"/>
</dbReference>
<dbReference type="Proteomes" id="UP000110538">
    <property type="component" value="Segment"/>
</dbReference>
<keyword evidence="8 12" id="KW-0805">Transcription regulation</keyword>
<evidence type="ECO:0000313" key="16">
    <source>
        <dbReference type="EMBL" id="CAW42217.1"/>
    </source>
</evidence>
<keyword evidence="7 12" id="KW-0235">DNA replication</keyword>
<comment type="PTM">
    <text evidence="12">Phosphorylated.</text>
</comment>
<dbReference type="Gene3D" id="3.30.70.330">
    <property type="match status" value="1"/>
</dbReference>
<name>C4PUC3_HPV98</name>
<evidence type="ECO:0000256" key="10">
    <source>
        <dbReference type="ARBA" id="ARBA00023159"/>
    </source>
</evidence>
<evidence type="ECO:0000256" key="7">
    <source>
        <dbReference type="ARBA" id="ARBA00022705"/>
    </source>
</evidence>
<dbReference type="HAMAP" id="MF_04001">
    <property type="entry name" value="PPV_E2"/>
    <property type="match status" value="1"/>
</dbReference>
<dbReference type="EMBL" id="FM955837">
    <property type="protein sequence ID" value="CAW42217.1"/>
    <property type="molecule type" value="Genomic_DNA"/>
</dbReference>
<dbReference type="InterPro" id="IPR035975">
    <property type="entry name" value="E2/EBNA1_C_sf"/>
</dbReference>
<dbReference type="Pfam" id="PF00511">
    <property type="entry name" value="PPV_E2_C"/>
    <property type="match status" value="1"/>
</dbReference>
<feature type="compositionally biased region" description="Low complexity" evidence="13">
    <location>
        <begin position="332"/>
        <end position="347"/>
    </location>
</feature>
<dbReference type="GO" id="GO:0042025">
    <property type="term" value="C:host cell nucleus"/>
    <property type="evidence" value="ECO:0007669"/>
    <property type="project" value="UniProtKB-SubCell"/>
</dbReference>
<feature type="region of interest" description="Disordered" evidence="13">
    <location>
        <begin position="198"/>
        <end position="375"/>
    </location>
</feature>
<keyword evidence="5 12" id="KW-0597">Phosphoprotein</keyword>
<proteinExistence type="inferred from homology"/>
<dbReference type="SUPFAM" id="SSF54957">
    <property type="entry name" value="Viral DNA-binding domain"/>
    <property type="match status" value="1"/>
</dbReference>
<keyword evidence="11 12" id="KW-0804">Transcription</keyword>
<dbReference type="InterPro" id="IPR033668">
    <property type="entry name" value="Reg_prot_E2"/>
</dbReference>
<accession>C4PUC3</accession>
<keyword evidence="9 12" id="KW-0238">DNA-binding</keyword>
<dbReference type="InterPro" id="IPR042503">
    <property type="entry name" value="Regulatory_protein_E2_N_1"/>
</dbReference>
<reference evidence="16 17" key="1">
    <citation type="journal article" date="2009" name="J. Gen. Virol.">
        <title>Characterization of seven novel human papillomavirus types isolated from cutaneous tissue, but also present in mucosal lesions.</title>
        <authorList>
            <person name="de Villiers E.M."/>
            <person name="Gunst K."/>
        </authorList>
    </citation>
    <scope>NUCLEOTIDE SEQUENCE [LARGE SCALE GENOMIC DNA]</scope>
    <source>
        <strain evidence="16">GA1-3</strain>
    </source>
</reference>
<evidence type="ECO:0000256" key="11">
    <source>
        <dbReference type="ARBA" id="ARBA00023163"/>
    </source>
</evidence>
<comment type="similarity">
    <text evidence="2">Belongs to the papillomaviridae E8^E2C protein family.</text>
</comment>
<feature type="compositionally biased region" description="Low complexity" evidence="13">
    <location>
        <begin position="198"/>
        <end position="229"/>
    </location>
</feature>
<evidence type="ECO:0000256" key="9">
    <source>
        <dbReference type="ARBA" id="ARBA00023125"/>
    </source>
</evidence>
<evidence type="ECO:0000256" key="2">
    <source>
        <dbReference type="ARBA" id="ARBA00007794"/>
    </source>
</evidence>
<evidence type="ECO:0000259" key="14">
    <source>
        <dbReference type="Pfam" id="PF00508"/>
    </source>
</evidence>
<evidence type="ECO:0000256" key="1">
    <source>
        <dbReference type="ARBA" id="ARBA00004147"/>
    </source>
</evidence>
<sequence>METLTKRFDALQDLLMTIYEQGSDTIEAQIEHWQALRREAVLLYYARQNGVLRLGYQPVPPLATSEAKAKEAIRMVLQLQSLQQSVYGKEKWTLVDTSIETYKNAPENHFKKGPVNVEVIYDGDPDNANLYTMWKYVYYMDDDEQWQKAESGANHTGLYYTIGDFKHYYVVFADDASRYSKSGQWEVRINKEIVFAPVTSSTPPESPGGSRQEPESTATTTTDSKTSRSAQRSQQAPCDKTTRQRRYGRRSSSPTGSRRRRRSASRQTKQGRRSQTRSRSRSPVSIQTRSRSRSTSRRSRSTSRGRRRSGERTPRGRRRVSATSRGRGGAGRRASSSSSPSPRTKTSQRGSDTRSVRDGGVSPGDVGRNLQTVSGRHTGRLGRLLEEARDPPVILIRGDANTVRCFRNRAKRRYKGQYKAFSTSFSWVAADGTERLGRSRLLVSFTSHKQRSGFLAVVRFPKGVDWSLGSFDKL</sequence>
<evidence type="ECO:0000256" key="4">
    <source>
        <dbReference type="ARBA" id="ARBA00022518"/>
    </source>
</evidence>
<evidence type="ECO:0000256" key="12">
    <source>
        <dbReference type="HAMAP-Rule" id="MF_04001"/>
    </source>
</evidence>
<dbReference type="GO" id="GO:0006351">
    <property type="term" value="P:DNA-templated transcription"/>
    <property type="evidence" value="ECO:0007669"/>
    <property type="project" value="UniProtKB-UniRule"/>
</dbReference>
<comment type="similarity">
    <text evidence="12">Belongs to the papillomaviridae E2 protein family.</text>
</comment>
<evidence type="ECO:0000256" key="3">
    <source>
        <dbReference type="ARBA" id="ARBA00022491"/>
    </source>
</evidence>
<evidence type="ECO:0000256" key="8">
    <source>
        <dbReference type="ARBA" id="ARBA00023015"/>
    </source>
</evidence>
<feature type="compositionally biased region" description="Basic residues" evidence="13">
    <location>
        <begin position="257"/>
        <end position="280"/>
    </location>
</feature>
<evidence type="ECO:0000256" key="6">
    <source>
        <dbReference type="ARBA" id="ARBA00022562"/>
    </source>
</evidence>
<comment type="subcellular location">
    <subcellularLocation>
        <location evidence="1 12">Host nucleus</location>
    </subcellularLocation>
</comment>
<evidence type="ECO:0000259" key="15">
    <source>
        <dbReference type="Pfam" id="PF00511"/>
    </source>
</evidence>
<dbReference type="GO" id="GO:0006260">
    <property type="term" value="P:DNA replication"/>
    <property type="evidence" value="ECO:0007669"/>
    <property type="project" value="UniProtKB-KW"/>
</dbReference>
<evidence type="ECO:0000256" key="13">
    <source>
        <dbReference type="SAM" id="MobiDB-lite"/>
    </source>
</evidence>
<dbReference type="Gene3D" id="1.10.287.30">
    <property type="entry name" value="E2 (early) protein, N terminal domain, subdomain 1"/>
    <property type="match status" value="1"/>
</dbReference>
<comment type="subunit">
    <text evidence="12">Binds DNA as homodimer. Interacts with protein E1; this interaction greatly increases E1 DNA-binding activity. Interacts with protein L1; this interaction enhances E2-dependent replication and transcription activation. Interacts with protein L2; this interaction inhibits E2 transcriptional activity but not DNA replication function E2. Interacts with protein E7; this interaction inhibits E7 oncogenic activity. Interacts with host TAF1; this interaction modulates E2-dependent transcriptional regulation. Interacts with host BRD4; this interaction mediates E2 transcriptional activation function. Additionally, the interaction with host BRD4 on mitotic chromosomes mediates tethering of the viral genome. Interacts with host TOPBP1; this interaction is required for optimal viral DNA replication.</text>
</comment>
<dbReference type="InterPro" id="IPR001866">
    <property type="entry name" value="PPV_E2_N"/>
</dbReference>
<feature type="domain" description="Papillomavirus E2 N-terminal" evidence="14">
    <location>
        <begin position="1"/>
        <end position="198"/>
    </location>
</feature>
<feature type="region of interest" description="DNA-binding domain" evidence="12">
    <location>
        <begin position="390"/>
        <end position="474"/>
    </location>
</feature>
<evidence type="ECO:0000256" key="5">
    <source>
        <dbReference type="ARBA" id="ARBA00022553"/>
    </source>
</evidence>
<dbReference type="InterPro" id="IPR036050">
    <property type="entry name" value="Regulatory_protein_E2_N"/>
</dbReference>
<evidence type="ECO:0000313" key="17">
    <source>
        <dbReference type="Proteomes" id="UP000110538"/>
    </source>
</evidence>
<dbReference type="GO" id="GO:0039693">
    <property type="term" value="P:viral DNA genome replication"/>
    <property type="evidence" value="ECO:0007669"/>
    <property type="project" value="UniProtKB-UniRule"/>
</dbReference>
<gene>
    <name evidence="12 16" type="primary">E2</name>
</gene>
<dbReference type="GO" id="GO:0000166">
    <property type="term" value="F:nucleotide binding"/>
    <property type="evidence" value="ECO:0007669"/>
    <property type="project" value="UniProtKB-UniRule"/>
</dbReference>